<dbReference type="Pfam" id="PF02096">
    <property type="entry name" value="60KD_IMP"/>
    <property type="match status" value="1"/>
</dbReference>
<keyword evidence="9" id="KW-0472">Membrane</keyword>
<feature type="domain" description="Membrane insertase YidC N-terminal" evidence="15">
    <location>
        <begin position="45"/>
        <end position="239"/>
    </location>
</feature>
<dbReference type="PANTHER" id="PTHR12428">
    <property type="entry name" value="OXA1"/>
    <property type="match status" value="1"/>
</dbReference>
<evidence type="ECO:0000256" key="6">
    <source>
        <dbReference type="ARBA" id="ARBA00022692"/>
    </source>
</evidence>
<evidence type="ECO:0000256" key="3">
    <source>
        <dbReference type="ARBA" id="ARBA00015325"/>
    </source>
</evidence>
<evidence type="ECO:0000256" key="8">
    <source>
        <dbReference type="ARBA" id="ARBA00022989"/>
    </source>
</evidence>
<evidence type="ECO:0000256" key="9">
    <source>
        <dbReference type="ARBA" id="ARBA00023136"/>
    </source>
</evidence>
<sequence length="400" mass="45963">MTKVWLKEYLTYDSLPLNIISDNNSKANFMIGNGIHSKDLFYDGQIESNDSSQTLTLKSNSAAGEIVMWFRIYNGDYRIDAGIKGKGLNVSDGSQLVYAYGLDAIRTEKNRTNELRTSSIYYWESDDDDFDYLSLTSDDEDEIANIKWVGFKQQFFSTIVTAGNQFSQVAVATAELPDELHTKAMRAQMNFSDKVGPDFNVDYSIYFGPNHFNTLKQYDLGYGEIIDLGWGFFGWISRFVVIPIFNWLDNYGLNYGLIILIMALMIKMVLFPLTYQSYKNYHISVFTLLMTISTFIYTAMNQQLTGTNSQMPQMKYIMYGMPIMLFFWFNSYASGLSYYYLVANVITFTQQAIIRKTMDDDAIHAKLQAKKSQPKKKSKFQLQLDEMAKKSGGRRANRNN</sequence>
<gene>
    <name evidence="16" type="ORF">CTOB1V02_LOCUS14327</name>
</gene>
<dbReference type="InterPro" id="IPR001708">
    <property type="entry name" value="YidC/ALB3/OXA1/COX18"/>
</dbReference>
<dbReference type="GO" id="GO:0005886">
    <property type="term" value="C:plasma membrane"/>
    <property type="evidence" value="ECO:0007669"/>
    <property type="project" value="UniProtKB-SubCell"/>
</dbReference>
<evidence type="ECO:0000256" key="11">
    <source>
        <dbReference type="ARBA" id="ARBA00033245"/>
    </source>
</evidence>
<dbReference type="GO" id="GO:0051205">
    <property type="term" value="P:protein insertion into membrane"/>
    <property type="evidence" value="ECO:0007669"/>
    <property type="project" value="TreeGrafter"/>
</dbReference>
<dbReference type="OrthoDB" id="2148490at2759"/>
<evidence type="ECO:0000259" key="14">
    <source>
        <dbReference type="Pfam" id="PF02096"/>
    </source>
</evidence>
<name>A0A7R8WTE4_9CRUS</name>
<evidence type="ECO:0000256" key="2">
    <source>
        <dbReference type="ARBA" id="ARBA00010527"/>
    </source>
</evidence>
<comment type="subcellular location">
    <subcellularLocation>
        <location evidence="1">Cell membrane</location>
        <topology evidence="1">Multi-pass membrane protein</topology>
    </subcellularLocation>
    <subcellularLocation>
        <location evidence="13">Membrane</location>
        <topology evidence="13">Multi-pass membrane protein</topology>
    </subcellularLocation>
</comment>
<protein>
    <recommendedName>
        <fullName evidence="3">Membrane protein insertase YidC</fullName>
    </recommendedName>
    <alternativeName>
        <fullName evidence="12">Foldase YidC</fullName>
    </alternativeName>
    <alternativeName>
        <fullName evidence="11">Membrane integrase YidC</fullName>
    </alternativeName>
</protein>
<dbReference type="InterPro" id="IPR038221">
    <property type="entry name" value="YidC_periplasmic_sf"/>
</dbReference>
<reference evidence="16" key="1">
    <citation type="submission" date="2020-11" db="EMBL/GenBank/DDBJ databases">
        <authorList>
            <person name="Tran Van P."/>
        </authorList>
    </citation>
    <scope>NUCLEOTIDE SEQUENCE</scope>
</reference>
<accession>A0A7R8WTE4</accession>
<dbReference type="Pfam" id="PF14849">
    <property type="entry name" value="YidC_periplas"/>
    <property type="match status" value="1"/>
</dbReference>
<comment type="similarity">
    <text evidence="2">Belongs to the OXA1/ALB3/YidC family. Type 1 subfamily.</text>
</comment>
<keyword evidence="5" id="KW-1003">Cell membrane</keyword>
<proteinExistence type="inferred from homology"/>
<dbReference type="InterPro" id="IPR028053">
    <property type="entry name" value="Membr_insert_YidC_N"/>
</dbReference>
<evidence type="ECO:0000256" key="4">
    <source>
        <dbReference type="ARBA" id="ARBA00022448"/>
    </source>
</evidence>
<keyword evidence="10" id="KW-0143">Chaperone</keyword>
<evidence type="ECO:0000313" key="16">
    <source>
        <dbReference type="EMBL" id="CAD7236512.1"/>
    </source>
</evidence>
<dbReference type="GO" id="GO:0032977">
    <property type="term" value="F:membrane insertase activity"/>
    <property type="evidence" value="ECO:0007669"/>
    <property type="project" value="InterPro"/>
</dbReference>
<dbReference type="PANTHER" id="PTHR12428:SF65">
    <property type="entry name" value="CYTOCHROME C OXIDASE ASSEMBLY PROTEIN COX18, MITOCHONDRIAL"/>
    <property type="match status" value="1"/>
</dbReference>
<organism evidence="16">
    <name type="scientific">Cyprideis torosa</name>
    <dbReference type="NCBI Taxonomy" id="163714"/>
    <lineage>
        <taxon>Eukaryota</taxon>
        <taxon>Metazoa</taxon>
        <taxon>Ecdysozoa</taxon>
        <taxon>Arthropoda</taxon>
        <taxon>Crustacea</taxon>
        <taxon>Oligostraca</taxon>
        <taxon>Ostracoda</taxon>
        <taxon>Podocopa</taxon>
        <taxon>Podocopida</taxon>
        <taxon>Cytherocopina</taxon>
        <taxon>Cytheroidea</taxon>
        <taxon>Cytherideidae</taxon>
        <taxon>Cyprideis</taxon>
    </lineage>
</organism>
<evidence type="ECO:0000256" key="12">
    <source>
        <dbReference type="ARBA" id="ARBA00033342"/>
    </source>
</evidence>
<dbReference type="GO" id="GO:0015031">
    <property type="term" value="P:protein transport"/>
    <property type="evidence" value="ECO:0007669"/>
    <property type="project" value="UniProtKB-KW"/>
</dbReference>
<dbReference type="AlphaFoldDB" id="A0A7R8WTE4"/>
<evidence type="ECO:0000256" key="7">
    <source>
        <dbReference type="ARBA" id="ARBA00022927"/>
    </source>
</evidence>
<feature type="domain" description="Membrane insertase YidC/Oxa/ALB C-terminal" evidence="14">
    <location>
        <begin position="286"/>
        <end position="356"/>
    </location>
</feature>
<keyword evidence="6 13" id="KW-0812">Transmembrane</keyword>
<evidence type="ECO:0000256" key="5">
    <source>
        <dbReference type="ARBA" id="ARBA00022475"/>
    </source>
</evidence>
<keyword evidence="4" id="KW-0813">Transport</keyword>
<evidence type="ECO:0000256" key="13">
    <source>
        <dbReference type="RuleBase" id="RU003945"/>
    </source>
</evidence>
<dbReference type="CDD" id="cd19961">
    <property type="entry name" value="EcYidC-like_peri"/>
    <property type="match status" value="1"/>
</dbReference>
<evidence type="ECO:0000256" key="10">
    <source>
        <dbReference type="ARBA" id="ARBA00023186"/>
    </source>
</evidence>
<dbReference type="InterPro" id="IPR028055">
    <property type="entry name" value="YidC/Oxa/ALB_C"/>
</dbReference>
<evidence type="ECO:0000259" key="15">
    <source>
        <dbReference type="Pfam" id="PF14849"/>
    </source>
</evidence>
<keyword evidence="7" id="KW-0653">Protein transport</keyword>
<dbReference type="EMBL" id="OB679609">
    <property type="protein sequence ID" value="CAD7236512.1"/>
    <property type="molecule type" value="Genomic_DNA"/>
</dbReference>
<dbReference type="Gene3D" id="2.70.98.90">
    <property type="match status" value="1"/>
</dbReference>
<keyword evidence="8" id="KW-1133">Transmembrane helix</keyword>
<evidence type="ECO:0000256" key="1">
    <source>
        <dbReference type="ARBA" id="ARBA00004651"/>
    </source>
</evidence>